<sequence>MRQTTFSRLDTRFIERWSPRAFLPDKLSHEELMTLFEAARWSPSCFNEQPWHFVYAVSEEDLKRFQSVLTDKNRSWASRAPVLIIAFSRRQFRKNGKPNRWADFDTGSAWMALALQANRLGLHCHAMGGFDQDKAYEVTGVDPDEYNAICVIALGRRADADVLPEDLRERETPSDRNPLDDMITEGSMSR</sequence>
<accession>A0A1V3NGX2</accession>
<dbReference type="OrthoDB" id="9802510at2"/>
<dbReference type="RefSeq" id="WP_077278891.1">
    <property type="nucleotide sequence ID" value="NZ_MVBK01000051.1"/>
</dbReference>
<dbReference type="GO" id="GO:0016491">
    <property type="term" value="F:oxidoreductase activity"/>
    <property type="evidence" value="ECO:0007669"/>
    <property type="project" value="UniProtKB-KW"/>
</dbReference>
<gene>
    <name evidence="5" type="ORF">B1C78_09380</name>
</gene>
<comment type="caution">
    <text evidence="5">The sequence shown here is derived from an EMBL/GenBank/DDBJ whole genome shotgun (WGS) entry which is preliminary data.</text>
</comment>
<evidence type="ECO:0000313" key="5">
    <source>
        <dbReference type="EMBL" id="OOG24128.1"/>
    </source>
</evidence>
<feature type="domain" description="Nitroreductase" evidence="4">
    <location>
        <begin position="70"/>
        <end position="156"/>
    </location>
</feature>
<comment type="similarity">
    <text evidence="1">Belongs to the nitroreductase family.</text>
</comment>
<feature type="compositionally biased region" description="Basic and acidic residues" evidence="3">
    <location>
        <begin position="164"/>
        <end position="179"/>
    </location>
</feature>
<keyword evidence="2" id="KW-0560">Oxidoreductase</keyword>
<evidence type="ECO:0000259" key="4">
    <source>
        <dbReference type="Pfam" id="PF00881"/>
    </source>
</evidence>
<dbReference type="SUPFAM" id="SSF55469">
    <property type="entry name" value="FMN-dependent nitroreductase-like"/>
    <property type="match status" value="1"/>
</dbReference>
<dbReference type="STRING" id="108003.B1C78_09380"/>
<feature type="domain" description="Nitroreductase" evidence="4">
    <location>
        <begin position="15"/>
        <end position="69"/>
    </location>
</feature>
<dbReference type="CDD" id="cd02138">
    <property type="entry name" value="TdsD-like"/>
    <property type="match status" value="1"/>
</dbReference>
<dbReference type="PANTHER" id="PTHR43673">
    <property type="entry name" value="NAD(P)H NITROREDUCTASE YDGI-RELATED"/>
    <property type="match status" value="1"/>
</dbReference>
<reference evidence="5 6" key="1">
    <citation type="submission" date="2017-02" db="EMBL/GenBank/DDBJ databases">
        <title>Genomic diversity within the haloalkaliphilic genus Thioalkalivibrio.</title>
        <authorList>
            <person name="Ahn A.-C."/>
            <person name="Meier-Kolthoff J."/>
            <person name="Overmars L."/>
            <person name="Richter M."/>
            <person name="Woyke T."/>
            <person name="Sorokin D.Y."/>
            <person name="Muyzer G."/>
        </authorList>
    </citation>
    <scope>NUCLEOTIDE SEQUENCE [LARGE SCALE GENOMIC DNA]</scope>
    <source>
        <strain evidence="5 6">ALJD</strain>
    </source>
</reference>
<evidence type="ECO:0000256" key="2">
    <source>
        <dbReference type="ARBA" id="ARBA00023002"/>
    </source>
</evidence>
<dbReference type="EMBL" id="MVBK01000051">
    <property type="protein sequence ID" value="OOG24128.1"/>
    <property type="molecule type" value="Genomic_DNA"/>
</dbReference>
<feature type="region of interest" description="Disordered" evidence="3">
    <location>
        <begin position="164"/>
        <end position="190"/>
    </location>
</feature>
<dbReference type="InterPro" id="IPR029479">
    <property type="entry name" value="Nitroreductase"/>
</dbReference>
<dbReference type="Gene3D" id="3.40.109.10">
    <property type="entry name" value="NADH Oxidase"/>
    <property type="match status" value="1"/>
</dbReference>
<evidence type="ECO:0000256" key="1">
    <source>
        <dbReference type="ARBA" id="ARBA00007118"/>
    </source>
</evidence>
<dbReference type="InterPro" id="IPR000415">
    <property type="entry name" value="Nitroreductase-like"/>
</dbReference>
<protein>
    <submittedName>
        <fullName evidence="5">Nitroreductase</fullName>
    </submittedName>
</protein>
<dbReference type="Pfam" id="PF00881">
    <property type="entry name" value="Nitroreductase"/>
    <property type="match status" value="2"/>
</dbReference>
<evidence type="ECO:0000256" key="3">
    <source>
        <dbReference type="SAM" id="MobiDB-lite"/>
    </source>
</evidence>
<evidence type="ECO:0000313" key="6">
    <source>
        <dbReference type="Proteomes" id="UP000189462"/>
    </source>
</evidence>
<dbReference type="AlphaFoldDB" id="A0A1V3NGX2"/>
<proteinExistence type="inferred from homology"/>
<dbReference type="Proteomes" id="UP000189462">
    <property type="component" value="Unassembled WGS sequence"/>
</dbReference>
<keyword evidence="6" id="KW-1185">Reference proteome</keyword>
<name>A0A1V3NGX2_9GAMM</name>
<organism evidence="5 6">
    <name type="scientific">Thioalkalivibrio denitrificans</name>
    <dbReference type="NCBI Taxonomy" id="108003"/>
    <lineage>
        <taxon>Bacteria</taxon>
        <taxon>Pseudomonadati</taxon>
        <taxon>Pseudomonadota</taxon>
        <taxon>Gammaproteobacteria</taxon>
        <taxon>Chromatiales</taxon>
        <taxon>Ectothiorhodospiraceae</taxon>
        <taxon>Thioalkalivibrio</taxon>
    </lineage>
</organism>
<dbReference type="PANTHER" id="PTHR43673:SF10">
    <property type="entry name" value="NADH DEHYDROGENASE_NAD(P)H NITROREDUCTASE XCC3605-RELATED"/>
    <property type="match status" value="1"/>
</dbReference>